<gene>
    <name evidence="1" type="ORF">TPC1_11200</name>
</gene>
<sequence length="395" mass="45867">MLLIIALTEVCRQVQHNKMDVDKTQSSIVVQVSEHGFEGYAAKNVDFANRYIANLNIPDIHVDVANVKISFKDIKIANAEFPRPELSFHRSLNAIQGLLQKINFKLQMQYELKQQTYPYLEDSGPGSLSLQDVDISLYLKGNFSETCKYHLQISADQFKMTVGKLMFKIDSKLSFLIESLVNIITKQIIQMVNNEMQQAFRAVFTDLANNLLLNSTTLAFAESEEQAFMTDQRWTHIEMFDKYFEVHSVGQLCYSDRYLVCEGFIDKENKKRNEFKTNDGFNYFLGVNALKSFFILQNQTQHCDCSFVHQGVLVTCQENVNLFKLKLEPFQYDKTTYLIKFVLQFDKVIKGVEIKDVERISREAGLVYNNANFVDLENCRQFYYDEEWMVSSCNM</sequence>
<dbReference type="InterPro" id="IPR032942">
    <property type="entry name" value="BPI/LBP/Plunc"/>
</dbReference>
<proteinExistence type="predicted"/>
<dbReference type="EMBL" id="GDID01000894">
    <property type="protein sequence ID" value="JAP95712.1"/>
    <property type="molecule type" value="Transcribed_RNA"/>
</dbReference>
<dbReference type="InterPro" id="IPR017943">
    <property type="entry name" value="Bactericidal_perm-incr_a/b_dom"/>
</dbReference>
<protein>
    <submittedName>
        <fullName evidence="1">BPI-like protein</fullName>
    </submittedName>
</protein>
<accession>A0A146KG80</accession>
<organism evidence="1">
    <name type="scientific">Trepomonas sp. PC1</name>
    <dbReference type="NCBI Taxonomy" id="1076344"/>
    <lineage>
        <taxon>Eukaryota</taxon>
        <taxon>Metamonada</taxon>
        <taxon>Diplomonadida</taxon>
        <taxon>Hexamitidae</taxon>
        <taxon>Hexamitinae</taxon>
        <taxon>Trepomonas</taxon>
    </lineage>
</organism>
<dbReference type="PANTHER" id="PTHR10504:SF131">
    <property type="entry name" value="BPI2 DOMAIN-CONTAINING PROTEIN"/>
    <property type="match status" value="1"/>
</dbReference>
<dbReference type="GO" id="GO:0005615">
    <property type="term" value="C:extracellular space"/>
    <property type="evidence" value="ECO:0007669"/>
    <property type="project" value="TreeGrafter"/>
</dbReference>
<dbReference type="Pfam" id="PF06585">
    <property type="entry name" value="JHBP"/>
    <property type="match status" value="1"/>
</dbReference>
<reference evidence="1" key="1">
    <citation type="submission" date="2015-07" db="EMBL/GenBank/DDBJ databases">
        <title>Adaptation to a free-living lifestyle via gene acquisitions in the diplomonad Trepomonas sp. PC1.</title>
        <authorList>
            <person name="Xu F."/>
            <person name="Jerlstrom-Hultqvist J."/>
            <person name="Kolisko M."/>
            <person name="Simpson A.G.B."/>
            <person name="Roger A.J."/>
            <person name="Svard S.G."/>
            <person name="Andersson J.O."/>
        </authorList>
    </citation>
    <scope>NUCLEOTIDE SEQUENCE</scope>
    <source>
        <strain evidence="1">PC1</strain>
    </source>
</reference>
<dbReference type="Gene3D" id="3.15.10.10">
    <property type="entry name" value="Bactericidal permeability-increasing protein, domain 1"/>
    <property type="match status" value="1"/>
</dbReference>
<name>A0A146KG80_9EUKA</name>
<dbReference type="InterPro" id="IPR010562">
    <property type="entry name" value="Haemolymph_juvenile_hormone-bd"/>
</dbReference>
<feature type="non-terminal residue" evidence="1">
    <location>
        <position position="395"/>
    </location>
</feature>
<dbReference type="GO" id="GO:0008289">
    <property type="term" value="F:lipid binding"/>
    <property type="evidence" value="ECO:0007669"/>
    <property type="project" value="InterPro"/>
</dbReference>
<dbReference type="PANTHER" id="PTHR10504">
    <property type="entry name" value="BACTERICIDAL PERMEABILITY-INCREASING BPI PROTEIN-RELATED"/>
    <property type="match status" value="1"/>
</dbReference>
<evidence type="ECO:0000313" key="1">
    <source>
        <dbReference type="EMBL" id="JAP95712.1"/>
    </source>
</evidence>
<dbReference type="AlphaFoldDB" id="A0A146KG80"/>
<dbReference type="SUPFAM" id="SSF55394">
    <property type="entry name" value="Bactericidal permeability-increasing protein, BPI"/>
    <property type="match status" value="1"/>
</dbReference>